<comment type="caution">
    <text evidence="1">The sequence shown here is derived from an EMBL/GenBank/DDBJ whole genome shotgun (WGS) entry which is preliminary data.</text>
</comment>
<dbReference type="AlphaFoldDB" id="A0A2T7P7S8"/>
<evidence type="ECO:0000313" key="1">
    <source>
        <dbReference type="EMBL" id="PVD29485.1"/>
    </source>
</evidence>
<organism evidence="1 2">
    <name type="scientific">Pomacea canaliculata</name>
    <name type="common">Golden apple snail</name>
    <dbReference type="NCBI Taxonomy" id="400727"/>
    <lineage>
        <taxon>Eukaryota</taxon>
        <taxon>Metazoa</taxon>
        <taxon>Spiralia</taxon>
        <taxon>Lophotrochozoa</taxon>
        <taxon>Mollusca</taxon>
        <taxon>Gastropoda</taxon>
        <taxon>Caenogastropoda</taxon>
        <taxon>Architaenioglossa</taxon>
        <taxon>Ampullarioidea</taxon>
        <taxon>Ampullariidae</taxon>
        <taxon>Pomacea</taxon>
    </lineage>
</organism>
<accession>A0A2T7P7S8</accession>
<evidence type="ECO:0008006" key="3">
    <source>
        <dbReference type="Google" id="ProtNLM"/>
    </source>
</evidence>
<proteinExistence type="predicted"/>
<reference evidence="1 2" key="1">
    <citation type="submission" date="2018-04" db="EMBL/GenBank/DDBJ databases">
        <title>The genome of golden apple snail Pomacea canaliculata provides insight into stress tolerance and invasive adaptation.</title>
        <authorList>
            <person name="Liu C."/>
            <person name="Liu B."/>
            <person name="Ren Y."/>
            <person name="Zhang Y."/>
            <person name="Wang H."/>
            <person name="Li S."/>
            <person name="Jiang F."/>
            <person name="Yin L."/>
            <person name="Zhang G."/>
            <person name="Qian W."/>
            <person name="Fan W."/>
        </authorList>
    </citation>
    <scope>NUCLEOTIDE SEQUENCE [LARGE SCALE GENOMIC DNA]</scope>
    <source>
        <strain evidence="1">SZHN2017</strain>
        <tissue evidence="1">Muscle</tissue>
    </source>
</reference>
<dbReference type="STRING" id="400727.A0A2T7P7S8"/>
<sequence length="142" mass="15900">MKEMGEVPVNFDHFQILRAIGKGSFGKTRIASARFLSQDYAFLLQAFTKPHCRSLTHFPAAKDPCLWQQANRGTCCVPASLIPLGLTWSLALIHRAGLLFSSFVLAYDVRTQKAEMISAEALIRDRKEDHCRRDGCSDLTSI</sequence>
<name>A0A2T7P7S8_POMCA</name>
<dbReference type="EMBL" id="PZQS01000005">
    <property type="protein sequence ID" value="PVD29485.1"/>
    <property type="molecule type" value="Genomic_DNA"/>
</dbReference>
<gene>
    <name evidence="1" type="ORF">C0Q70_08736</name>
</gene>
<evidence type="ECO:0000313" key="2">
    <source>
        <dbReference type="Proteomes" id="UP000245119"/>
    </source>
</evidence>
<keyword evidence="2" id="KW-1185">Reference proteome</keyword>
<dbReference type="Proteomes" id="UP000245119">
    <property type="component" value="Linkage Group LG5"/>
</dbReference>
<protein>
    <recommendedName>
        <fullName evidence="3">Protein kinase domain-containing protein</fullName>
    </recommendedName>
</protein>